<name>A0A2B7ZBB4_9EURO</name>
<feature type="region of interest" description="Disordered" evidence="1">
    <location>
        <begin position="79"/>
        <end position="112"/>
    </location>
</feature>
<evidence type="ECO:0000256" key="1">
    <source>
        <dbReference type="SAM" id="MobiDB-lite"/>
    </source>
</evidence>
<dbReference type="Proteomes" id="UP000226031">
    <property type="component" value="Unassembled WGS sequence"/>
</dbReference>
<comment type="caution">
    <text evidence="2">The sequence shown here is derived from an EMBL/GenBank/DDBJ whole genome shotgun (WGS) entry which is preliminary data.</text>
</comment>
<sequence length="134" mass="14631">MNHDRSPPIFHSSIGIHPNQPRLSGTSPKCSRDWSVESSLSLQQLGNLLKLPTSNFITRSLFSTQQILASFPELSFTNALSPEGPRGLKDPASMCRRPPSRGCGGQPRSTPQAARLYFSPALRMQPPLSSSSLE</sequence>
<evidence type="ECO:0000313" key="3">
    <source>
        <dbReference type="Proteomes" id="UP000226031"/>
    </source>
</evidence>
<feature type="region of interest" description="Disordered" evidence="1">
    <location>
        <begin position="1"/>
        <end position="30"/>
    </location>
</feature>
<protein>
    <submittedName>
        <fullName evidence="2">Uncharacterized protein</fullName>
    </submittedName>
</protein>
<gene>
    <name evidence="2" type="ORF">GX50_06929</name>
</gene>
<evidence type="ECO:0000313" key="2">
    <source>
        <dbReference type="EMBL" id="PGH30302.1"/>
    </source>
</evidence>
<dbReference type="EMBL" id="PDND01000180">
    <property type="protein sequence ID" value="PGH30302.1"/>
    <property type="molecule type" value="Genomic_DNA"/>
</dbReference>
<reference evidence="2 3" key="1">
    <citation type="submission" date="2017-10" db="EMBL/GenBank/DDBJ databases">
        <title>Comparative genomics in systemic dimorphic fungi from Ajellomycetaceae.</title>
        <authorList>
            <person name="Munoz J.F."/>
            <person name="Mcewen J.G."/>
            <person name="Clay O.K."/>
            <person name="Cuomo C.A."/>
        </authorList>
    </citation>
    <scope>NUCLEOTIDE SEQUENCE [LARGE SCALE GENOMIC DNA]</scope>
    <source>
        <strain evidence="2 3">UAMH4076</strain>
    </source>
</reference>
<proteinExistence type="predicted"/>
<dbReference type="AlphaFoldDB" id="A0A2B7ZBB4"/>
<organism evidence="2 3">
    <name type="scientific">[Emmonsia] crescens</name>
    <dbReference type="NCBI Taxonomy" id="73230"/>
    <lineage>
        <taxon>Eukaryota</taxon>
        <taxon>Fungi</taxon>
        <taxon>Dikarya</taxon>
        <taxon>Ascomycota</taxon>
        <taxon>Pezizomycotina</taxon>
        <taxon>Eurotiomycetes</taxon>
        <taxon>Eurotiomycetidae</taxon>
        <taxon>Onygenales</taxon>
        <taxon>Ajellomycetaceae</taxon>
        <taxon>Emergomyces</taxon>
    </lineage>
</organism>
<accession>A0A2B7ZBB4</accession>
<keyword evidence="3" id="KW-1185">Reference proteome</keyword>